<feature type="transmembrane region" description="Helical" evidence="6">
    <location>
        <begin position="192"/>
        <end position="212"/>
    </location>
</feature>
<evidence type="ECO:0000256" key="1">
    <source>
        <dbReference type="ARBA" id="ARBA00004141"/>
    </source>
</evidence>
<evidence type="ECO:0000313" key="7">
    <source>
        <dbReference type="EMBL" id="ABX82561.1"/>
    </source>
</evidence>
<dbReference type="PANTHER" id="PTHR30371">
    <property type="entry name" value="SEC-INDEPENDENT PROTEIN TRANSLOCASE PROTEIN TATC"/>
    <property type="match status" value="1"/>
</dbReference>
<evidence type="ECO:0000256" key="2">
    <source>
        <dbReference type="ARBA" id="ARBA00008882"/>
    </source>
</evidence>
<feature type="transmembrane region" description="Helical" evidence="6">
    <location>
        <begin position="218"/>
        <end position="240"/>
    </location>
</feature>
<name>G8XP78_9CHLO</name>
<proteinExistence type="inferred from homology"/>
<keyword evidence="3 6" id="KW-0812">Transmembrane</keyword>
<dbReference type="PRINTS" id="PR01840">
    <property type="entry name" value="TATCFAMILY"/>
</dbReference>
<feature type="transmembrane region" description="Helical" evidence="6">
    <location>
        <begin position="111"/>
        <end position="136"/>
    </location>
</feature>
<dbReference type="AlphaFoldDB" id="G8XP78"/>
<dbReference type="PANTHER" id="PTHR30371:SF0">
    <property type="entry name" value="SEC-INDEPENDENT PROTEIN TRANSLOCASE PROTEIN TATC, CHLOROPLASTIC-RELATED"/>
    <property type="match status" value="1"/>
</dbReference>
<sequence length="254" mass="30630">MVTNFMIFFYFTEIRYRFGYLICSFLITFFACYFYSLQLIYLFARPFLHSKHNLFLFDKGFIFTNLTEAFHTTLKICFFWSFLFIIPVLFYQFWCFFAPSWYEFERENVRVYIFSGILLNFLGGVCFYFLILPVFLDFLLNFKVDSPLFTIQLTARIDSYVKISSGVFLIVQSIFQTPLFFYFLYLSGYIDSAFLCINRKVFVLLLLLLSALLTPPDPLIECSLFLLFWFFFEFLIWMGFKKKLEQERDTYSIP</sequence>
<dbReference type="GO" id="GO:0033281">
    <property type="term" value="C:TAT protein transport complex"/>
    <property type="evidence" value="ECO:0007669"/>
    <property type="project" value="TreeGrafter"/>
</dbReference>
<accession>G8XP78</accession>
<keyword evidence="7" id="KW-0496">Mitochondrion</keyword>
<gene>
    <name evidence="7" type="primary">mttB</name>
</gene>
<comment type="subcellular location">
    <subcellularLocation>
        <location evidence="1">Membrane</location>
        <topology evidence="1">Multi-pass membrane protein</topology>
    </subcellularLocation>
</comment>
<organism evidence="7">
    <name type="scientific">Trebouxia aggregata</name>
    <dbReference type="NCBI Taxonomy" id="160068"/>
    <lineage>
        <taxon>Eukaryota</taxon>
        <taxon>Viridiplantae</taxon>
        <taxon>Chlorophyta</taxon>
        <taxon>core chlorophytes</taxon>
        <taxon>Trebouxiophyceae</taxon>
        <taxon>Trebouxiales</taxon>
        <taxon>Trebouxiaceae</taxon>
        <taxon>Trebouxia</taxon>
    </lineage>
</organism>
<feature type="transmembrane region" description="Helical" evidence="6">
    <location>
        <begin position="20"/>
        <end position="44"/>
    </location>
</feature>
<dbReference type="GO" id="GO:0065002">
    <property type="term" value="P:intracellular protein transmembrane transport"/>
    <property type="evidence" value="ECO:0007669"/>
    <property type="project" value="TreeGrafter"/>
</dbReference>
<feature type="transmembrane region" description="Helical" evidence="6">
    <location>
        <begin position="163"/>
        <end position="185"/>
    </location>
</feature>
<dbReference type="InterPro" id="IPR002033">
    <property type="entry name" value="TatC"/>
</dbReference>
<keyword evidence="4 6" id="KW-1133">Transmembrane helix</keyword>
<evidence type="ECO:0000256" key="3">
    <source>
        <dbReference type="ARBA" id="ARBA00022692"/>
    </source>
</evidence>
<dbReference type="EMBL" id="EU123946">
    <property type="protein sequence ID" value="ABX82561.1"/>
    <property type="molecule type" value="Genomic_DNA"/>
</dbReference>
<dbReference type="Pfam" id="PF00902">
    <property type="entry name" value="TatC"/>
    <property type="match status" value="1"/>
</dbReference>
<evidence type="ECO:0000256" key="4">
    <source>
        <dbReference type="ARBA" id="ARBA00022989"/>
    </source>
</evidence>
<dbReference type="GO" id="GO:0009977">
    <property type="term" value="F:proton motive force dependent protein transmembrane transporter activity"/>
    <property type="evidence" value="ECO:0007669"/>
    <property type="project" value="TreeGrafter"/>
</dbReference>
<reference evidence="7" key="1">
    <citation type="submission" date="2007-08" db="EMBL/GenBank/DDBJ databases">
        <title>Divergence order of chlorophyte green algal lineages as inferred from the chloroplast and mitochondrial genomes.</title>
        <authorList>
            <person name="Pombert J.-F."/>
            <person name="Belanger A.-S."/>
            <person name="Gagnon J."/>
            <person name="Otis C."/>
            <person name="Lemieux C."/>
            <person name="Turmel M."/>
        </authorList>
    </citation>
    <scope>NUCLEOTIDE SEQUENCE</scope>
    <source>
        <strain evidence="7">SAG 219-1d</strain>
    </source>
</reference>
<keyword evidence="5 6" id="KW-0472">Membrane</keyword>
<comment type="similarity">
    <text evidence="2">Belongs to the TatC family.</text>
</comment>
<geneLocation type="mitochondrion" evidence="7"/>
<evidence type="ECO:0000256" key="6">
    <source>
        <dbReference type="SAM" id="Phobius"/>
    </source>
</evidence>
<feature type="transmembrane region" description="Helical" evidence="6">
    <location>
        <begin position="78"/>
        <end position="99"/>
    </location>
</feature>
<protein>
    <submittedName>
        <fullName evidence="7">SecY-independant transporter protein</fullName>
    </submittedName>
</protein>
<evidence type="ECO:0000256" key="5">
    <source>
        <dbReference type="ARBA" id="ARBA00023136"/>
    </source>
</evidence>
<dbReference type="GO" id="GO:0043953">
    <property type="term" value="P:protein transport by the Tat complex"/>
    <property type="evidence" value="ECO:0007669"/>
    <property type="project" value="TreeGrafter"/>
</dbReference>